<keyword evidence="3" id="KW-1185">Reference proteome</keyword>
<reference evidence="2 3" key="1">
    <citation type="journal article" date="2020" name="G3 (Bethesda)">
        <title>Improved Reference Genome for Cyclotella cryptica CCMP332, a Model for Cell Wall Morphogenesis, Salinity Adaptation, and Lipid Production in Diatoms (Bacillariophyta).</title>
        <authorList>
            <person name="Roberts W.R."/>
            <person name="Downey K.M."/>
            <person name="Ruck E.C."/>
            <person name="Traller J.C."/>
            <person name="Alverson A.J."/>
        </authorList>
    </citation>
    <scope>NUCLEOTIDE SEQUENCE [LARGE SCALE GENOMIC DNA]</scope>
    <source>
        <strain evidence="2 3">CCMP332</strain>
    </source>
</reference>
<proteinExistence type="predicted"/>
<comment type="caution">
    <text evidence="2">The sequence shown here is derived from an EMBL/GenBank/DDBJ whole genome shotgun (WGS) entry which is preliminary data.</text>
</comment>
<dbReference type="SUPFAM" id="SSF48425">
    <property type="entry name" value="Sec7 domain"/>
    <property type="match status" value="1"/>
</dbReference>
<dbReference type="InterPro" id="IPR023394">
    <property type="entry name" value="Sec7_C_sf"/>
</dbReference>
<protein>
    <recommendedName>
        <fullName evidence="1">SEC7 domain-containing protein</fullName>
    </recommendedName>
</protein>
<dbReference type="Pfam" id="PF01369">
    <property type="entry name" value="Sec7"/>
    <property type="match status" value="1"/>
</dbReference>
<dbReference type="InterPro" id="IPR035999">
    <property type="entry name" value="Sec7_dom_sf"/>
</dbReference>
<dbReference type="PROSITE" id="PS50190">
    <property type="entry name" value="SEC7"/>
    <property type="match status" value="1"/>
</dbReference>
<dbReference type="PANTHER" id="PTHR10663:SF388">
    <property type="entry name" value="GOLGI-SPECIFIC BREFELDIN A-RESISTANCE GUANINE NUCLEOTIDE EXCHANGE FACTOR 1"/>
    <property type="match status" value="1"/>
</dbReference>
<gene>
    <name evidence="2" type="ORF">HJC23_007306</name>
</gene>
<accession>A0ABD3P0G1</accession>
<evidence type="ECO:0000259" key="1">
    <source>
        <dbReference type="PROSITE" id="PS50190"/>
    </source>
</evidence>
<dbReference type="Gene3D" id="1.10.1000.11">
    <property type="entry name" value="Arf Nucleotide-binding Site Opener,domain 2"/>
    <property type="match status" value="1"/>
</dbReference>
<organism evidence="2 3">
    <name type="scientific">Cyclotella cryptica</name>
    <dbReference type="NCBI Taxonomy" id="29204"/>
    <lineage>
        <taxon>Eukaryota</taxon>
        <taxon>Sar</taxon>
        <taxon>Stramenopiles</taxon>
        <taxon>Ochrophyta</taxon>
        <taxon>Bacillariophyta</taxon>
        <taxon>Coscinodiscophyceae</taxon>
        <taxon>Thalassiosirophycidae</taxon>
        <taxon>Stephanodiscales</taxon>
        <taxon>Stephanodiscaceae</taxon>
        <taxon>Cyclotella</taxon>
    </lineage>
</organism>
<dbReference type="InterPro" id="IPR000904">
    <property type="entry name" value="Sec7_dom"/>
</dbReference>
<dbReference type="GO" id="GO:0016192">
    <property type="term" value="P:vesicle-mediated transport"/>
    <property type="evidence" value="ECO:0007669"/>
    <property type="project" value="UniProtKB-ARBA"/>
</dbReference>
<dbReference type="EMBL" id="JABMIG020000309">
    <property type="protein sequence ID" value="KAL3781674.1"/>
    <property type="molecule type" value="Genomic_DNA"/>
</dbReference>
<dbReference type="Gene3D" id="1.10.220.20">
    <property type="match status" value="1"/>
</dbReference>
<dbReference type="AlphaFoldDB" id="A0ABD3P0G1"/>
<dbReference type="Proteomes" id="UP001516023">
    <property type="component" value="Unassembled WGS sequence"/>
</dbReference>
<dbReference type="PANTHER" id="PTHR10663">
    <property type="entry name" value="GUANYL-NUCLEOTIDE EXCHANGE FACTOR"/>
    <property type="match status" value="1"/>
</dbReference>
<evidence type="ECO:0000313" key="3">
    <source>
        <dbReference type="Proteomes" id="UP001516023"/>
    </source>
</evidence>
<dbReference type="SMART" id="SM00222">
    <property type="entry name" value="Sec7"/>
    <property type="match status" value="1"/>
</dbReference>
<dbReference type="GO" id="GO:0005737">
    <property type="term" value="C:cytoplasm"/>
    <property type="evidence" value="ECO:0007669"/>
    <property type="project" value="UniProtKB-ARBA"/>
</dbReference>
<name>A0ABD3P0G1_9STRA</name>
<sequence length="381" mass="43134">MIAISPINLLDLIFCPFCLKDINSSNLFETICITLAKVANPDKGQIDTFNTEPDKNNHEGASIEHPELPYIGGHYCCGWFDSTQPLTLTSQLPNFALSIVGTLPPDSGNLALIGDTLCINRDFHHDTKEYIFCSYLLCSDSFTSNQKVKYASARTNSYISEINLEEISKQNITLCLEREKKSKAMPTIPLAHNYLRRAVFNKSTRGKDCFTELERLTPKSIAIFLHLTLKLDKTKIGGFISKGPKEKYPFLEKVLEEFTLCIDQLMEAFTRRLYKTQMTSKEDDNAEKTMLDPLRGESYSISRAINPPTSDEAQDVLLPFQSADTVFILVFSTNMLNTDLHNPNMNDEKCMTLEQFIKNSRGINGGADLPREFLQDLYFEI</sequence>
<dbReference type="GO" id="GO:0012505">
    <property type="term" value="C:endomembrane system"/>
    <property type="evidence" value="ECO:0007669"/>
    <property type="project" value="UniProtKB-ARBA"/>
</dbReference>
<feature type="domain" description="SEC7" evidence="1">
    <location>
        <begin position="213"/>
        <end position="381"/>
    </location>
</feature>
<evidence type="ECO:0000313" key="2">
    <source>
        <dbReference type="EMBL" id="KAL3781674.1"/>
    </source>
</evidence>